<dbReference type="SUPFAM" id="SSF48452">
    <property type="entry name" value="TPR-like"/>
    <property type="match status" value="1"/>
</dbReference>
<dbReference type="Proteomes" id="UP000663891">
    <property type="component" value="Unassembled WGS sequence"/>
</dbReference>
<evidence type="ECO:0000313" key="4">
    <source>
        <dbReference type="EMBL" id="CAF0909800.1"/>
    </source>
</evidence>
<protein>
    <submittedName>
        <fullName evidence="4">Uncharacterized protein</fullName>
    </submittedName>
</protein>
<gene>
    <name evidence="4" type="ORF">VCS650_LOCUS9776</name>
</gene>
<feature type="repeat" description="TPR" evidence="3">
    <location>
        <begin position="506"/>
        <end position="539"/>
    </location>
</feature>
<dbReference type="PANTHER" id="PTHR45641">
    <property type="entry name" value="TETRATRICOPEPTIDE REPEAT PROTEIN (AFU_ORTHOLOGUE AFUA_6G03870)"/>
    <property type="match status" value="1"/>
</dbReference>
<dbReference type="PANTHER" id="PTHR45641:SF19">
    <property type="entry name" value="NEPHROCYSTIN-3"/>
    <property type="match status" value="1"/>
</dbReference>
<keyword evidence="1" id="KW-0677">Repeat</keyword>
<keyword evidence="2 3" id="KW-0802">TPR repeat</keyword>
<dbReference type="OrthoDB" id="19588at2759"/>
<dbReference type="AlphaFoldDB" id="A0A814AA54"/>
<dbReference type="Gene3D" id="1.25.40.10">
    <property type="entry name" value="Tetratricopeptide repeat domain"/>
    <property type="match status" value="1"/>
</dbReference>
<name>A0A814AA54_9BILA</name>
<dbReference type="SMART" id="SM00028">
    <property type="entry name" value="TPR"/>
    <property type="match status" value="2"/>
</dbReference>
<evidence type="ECO:0000313" key="5">
    <source>
        <dbReference type="Proteomes" id="UP000663891"/>
    </source>
</evidence>
<evidence type="ECO:0000256" key="3">
    <source>
        <dbReference type="PROSITE-ProRule" id="PRU00339"/>
    </source>
</evidence>
<evidence type="ECO:0000256" key="2">
    <source>
        <dbReference type="ARBA" id="ARBA00022803"/>
    </source>
</evidence>
<dbReference type="InterPro" id="IPR019734">
    <property type="entry name" value="TPR_rpt"/>
</dbReference>
<comment type="caution">
    <text evidence="4">The sequence shown here is derived from an EMBL/GenBank/DDBJ whole genome shotgun (WGS) entry which is preliminary data.</text>
</comment>
<organism evidence="4 5">
    <name type="scientific">Adineta steineri</name>
    <dbReference type="NCBI Taxonomy" id="433720"/>
    <lineage>
        <taxon>Eukaryota</taxon>
        <taxon>Metazoa</taxon>
        <taxon>Spiralia</taxon>
        <taxon>Gnathifera</taxon>
        <taxon>Rotifera</taxon>
        <taxon>Eurotatoria</taxon>
        <taxon>Bdelloidea</taxon>
        <taxon>Adinetida</taxon>
        <taxon>Adinetidae</taxon>
        <taxon>Adineta</taxon>
    </lineage>
</organism>
<proteinExistence type="predicted"/>
<dbReference type="EMBL" id="CAJNON010000069">
    <property type="protein sequence ID" value="CAF0909800.1"/>
    <property type="molecule type" value="Genomic_DNA"/>
</dbReference>
<dbReference type="Pfam" id="PF13424">
    <property type="entry name" value="TPR_12"/>
    <property type="match status" value="1"/>
</dbReference>
<accession>A0A814AA54</accession>
<reference evidence="4" key="1">
    <citation type="submission" date="2021-02" db="EMBL/GenBank/DDBJ databases">
        <authorList>
            <person name="Nowell W R."/>
        </authorList>
    </citation>
    <scope>NUCLEOTIDE SEQUENCE</scope>
</reference>
<dbReference type="PROSITE" id="PS50005">
    <property type="entry name" value="TPR"/>
    <property type="match status" value="1"/>
</dbReference>
<dbReference type="InterPro" id="IPR011990">
    <property type="entry name" value="TPR-like_helical_dom_sf"/>
</dbReference>
<sequence length="573" mass="67187">MGRSCSKCCATVVTPTNVPFNQISVVPGKSGSSKPTRLVENCIVIWLFDDPSRKFENEKEQLRRLVYGFQVFTNADICIDYMKDIQDEKIFLITSVTYQSTINLYHLPQLEKIYIFDTLSHDDNKRDLQYNIFRDINNLCKQLEEDIELCEFDLICFSTFSDDTKSPITLTKEQTGFVFIQIFNETMARIKYDSDAKNFFINFCRICYENNDEQLLIIDEFEKYYRPHKALDWLKRPCFISKILNRIKRTHEIDIVYKLGFFLKHLNMQLMNLHEENALLMKNISVVYRGKTIFNDEFELLLKNNCHGLLSFANFLGTTINKENMIDFIRRRLTIHPDRIGILFEIHLDSMMYDEKNPFALLNDNDSKNSEIYFDTGCVFQIESIEQFNEDLLMIWCVKLQLIRNDDPQVLRILEPFRTEELYENPLSCFGKLLMSMGEYKRVEQFFLEALNDSAVLNQPRRLVLTRIGLGANYTHKGDYITALIHYEQALIVSLTYLPSDHYNLAPIHKSIGDCYLNQNNYENALTNYERAIHLIESNTQSPKPSTITELQNLVNKTKELIENNKSLLLTKS</sequence>
<evidence type="ECO:0000256" key="1">
    <source>
        <dbReference type="ARBA" id="ARBA00022737"/>
    </source>
</evidence>